<feature type="domain" description="DUF5916" evidence="1">
    <location>
        <begin position="12"/>
        <end position="247"/>
    </location>
</feature>
<name>A0A382XF43_9ZZZZ</name>
<gene>
    <name evidence="2" type="ORF">METZ01_LOCUS422536</name>
</gene>
<organism evidence="2">
    <name type="scientific">marine metagenome</name>
    <dbReference type="NCBI Taxonomy" id="408172"/>
    <lineage>
        <taxon>unclassified sequences</taxon>
        <taxon>metagenomes</taxon>
        <taxon>ecological metagenomes</taxon>
    </lineage>
</organism>
<protein>
    <recommendedName>
        <fullName evidence="1">DUF5916 domain-containing protein</fullName>
    </recommendedName>
</protein>
<evidence type="ECO:0000313" key="2">
    <source>
        <dbReference type="EMBL" id="SVD69682.1"/>
    </source>
</evidence>
<reference evidence="2" key="1">
    <citation type="submission" date="2018-05" db="EMBL/GenBank/DDBJ databases">
        <authorList>
            <person name="Lanie J.A."/>
            <person name="Ng W.-L."/>
            <person name="Kazmierczak K.M."/>
            <person name="Andrzejewski T.M."/>
            <person name="Davidsen T.M."/>
            <person name="Wayne K.J."/>
            <person name="Tettelin H."/>
            <person name="Glass J.I."/>
            <person name="Rusch D."/>
            <person name="Podicherti R."/>
            <person name="Tsui H.-C.T."/>
            <person name="Winkler M.E."/>
        </authorList>
    </citation>
    <scope>NUCLEOTIDE SEQUENCE</scope>
</reference>
<feature type="non-terminal residue" evidence="2">
    <location>
        <position position="1"/>
    </location>
</feature>
<dbReference type="AlphaFoldDB" id="A0A382XF43"/>
<evidence type="ECO:0000259" key="1">
    <source>
        <dbReference type="Pfam" id="PF19313"/>
    </source>
</evidence>
<sequence>PHGRAPLGSLFSDIPDNATILGAAKLAGRTSNGLSIGALAAVTGTELGEAVLGDGSRSNFLAEPRTEFGILSLAKDFNSGASQVKGIGTLLRRDLSSDGLFNWLPSSAFNAGLRFEHQWNDRDWRLWGFLAGSHVRGDERAITRIQQASNHYYQRPDATRLELDPTANSISGIDWRLQMERQNAEHWTYSFWASQLTSGFEVNDIGYSTRSEVLDAGARLGYREIRPGNVFRNYDISVSNFHNWSHEALDEVWSIDSWQNARKQGRYSLN</sequence>
<proteinExistence type="predicted"/>
<dbReference type="EMBL" id="UINC01167270">
    <property type="protein sequence ID" value="SVD69682.1"/>
    <property type="molecule type" value="Genomic_DNA"/>
</dbReference>
<dbReference type="Pfam" id="PF19313">
    <property type="entry name" value="DUF5916"/>
    <property type="match status" value="1"/>
</dbReference>
<accession>A0A382XF43</accession>
<dbReference type="InterPro" id="IPR045670">
    <property type="entry name" value="DUF5916"/>
</dbReference>
<feature type="non-terminal residue" evidence="2">
    <location>
        <position position="270"/>
    </location>
</feature>